<proteinExistence type="predicted"/>
<reference evidence="1 2" key="1">
    <citation type="journal article" date="2018" name="Sci. Rep.">
        <title>Genomic signatures of local adaptation to the degree of environmental predictability in rotifers.</title>
        <authorList>
            <person name="Franch-Gras L."/>
            <person name="Hahn C."/>
            <person name="Garcia-Roger E.M."/>
            <person name="Carmona M.J."/>
            <person name="Serra M."/>
            <person name="Gomez A."/>
        </authorList>
    </citation>
    <scope>NUCLEOTIDE SEQUENCE [LARGE SCALE GENOMIC DNA]</scope>
    <source>
        <strain evidence="1">HYR1</strain>
    </source>
</reference>
<protein>
    <submittedName>
        <fullName evidence="1">Retrovirus-related Pol poly from transposon</fullName>
    </submittedName>
</protein>
<keyword evidence="2" id="KW-1185">Reference proteome</keyword>
<dbReference type="STRING" id="10195.A0A3M7SKH8"/>
<dbReference type="InterPro" id="IPR021109">
    <property type="entry name" value="Peptidase_aspartic_dom_sf"/>
</dbReference>
<name>A0A3M7SKH8_BRAPC</name>
<dbReference type="Gene3D" id="2.40.70.10">
    <property type="entry name" value="Acid Proteases"/>
    <property type="match status" value="1"/>
</dbReference>
<dbReference type="SUPFAM" id="SSF47353">
    <property type="entry name" value="Retrovirus capsid dimerization domain-like"/>
    <property type="match status" value="1"/>
</dbReference>
<evidence type="ECO:0000313" key="1">
    <source>
        <dbReference type="EMBL" id="RNA36107.1"/>
    </source>
</evidence>
<dbReference type="AlphaFoldDB" id="A0A3M7SKH8"/>
<comment type="caution">
    <text evidence="1">The sequence shown here is derived from an EMBL/GenBank/DDBJ whole genome shotgun (WGS) entry which is preliminary data.</text>
</comment>
<dbReference type="OrthoDB" id="8195376at2759"/>
<sequence length="274" mass="32026">MEEQMVQPFDVNNEDDVSQRWDEWITRLERHERLSIFFGGVGLERLFKDIGDEKEEYDAIKAKLDTHFKSKFNVKLNILHFRDIYQHQGEPFEEFVTRLKEKAKLCAFTNPNSEVAIQIIHRCQSNTLKRKALESEKDLSLDELIKIGKLEETVNVQLSEFKKRNEMTKERNESLVLAVKNWFMPMVTLLMCGMSLAFTVDTGAQVNIMDEKSYDRLKFKPKLYKSNTRLYGYGNSKCIDTLGAFKTRVLYNGQHRSIHFTVTKGNCGNLLSYQ</sequence>
<evidence type="ECO:0000313" key="2">
    <source>
        <dbReference type="Proteomes" id="UP000276133"/>
    </source>
</evidence>
<accession>A0A3M7SKH8</accession>
<dbReference type="Proteomes" id="UP000276133">
    <property type="component" value="Unassembled WGS sequence"/>
</dbReference>
<gene>
    <name evidence="1" type="ORF">BpHYR1_004697</name>
</gene>
<organism evidence="1 2">
    <name type="scientific">Brachionus plicatilis</name>
    <name type="common">Marine rotifer</name>
    <name type="synonym">Brachionus muelleri</name>
    <dbReference type="NCBI Taxonomy" id="10195"/>
    <lineage>
        <taxon>Eukaryota</taxon>
        <taxon>Metazoa</taxon>
        <taxon>Spiralia</taxon>
        <taxon>Gnathifera</taxon>
        <taxon>Rotifera</taxon>
        <taxon>Eurotatoria</taxon>
        <taxon>Monogononta</taxon>
        <taxon>Pseudotrocha</taxon>
        <taxon>Ploima</taxon>
        <taxon>Brachionidae</taxon>
        <taxon>Brachionus</taxon>
    </lineage>
</organism>
<dbReference type="SUPFAM" id="SSF50630">
    <property type="entry name" value="Acid proteases"/>
    <property type="match status" value="1"/>
</dbReference>
<dbReference type="PANTHER" id="PTHR33198:SF20">
    <property type="entry name" value="RETROTRANSPOSON GAG DOMAIN-CONTAINING PROTEIN"/>
    <property type="match status" value="1"/>
</dbReference>
<dbReference type="EMBL" id="REGN01001237">
    <property type="protein sequence ID" value="RNA36107.1"/>
    <property type="molecule type" value="Genomic_DNA"/>
</dbReference>
<dbReference type="PANTHER" id="PTHR33198">
    <property type="entry name" value="ANK_REP_REGION DOMAIN-CONTAINING PROTEIN-RELATED"/>
    <property type="match status" value="1"/>
</dbReference>